<keyword evidence="3" id="KW-1185">Reference proteome</keyword>
<dbReference type="AlphaFoldDB" id="A0A5N5W4W4"/>
<dbReference type="OrthoDB" id="4157495at2"/>
<proteinExistence type="predicted"/>
<keyword evidence="1" id="KW-0472">Membrane</keyword>
<protein>
    <recommendedName>
        <fullName evidence="4">DUF3592 domain-containing protein</fullName>
    </recommendedName>
</protein>
<keyword evidence="1" id="KW-0812">Transmembrane</keyword>
<sequence>MRAGTRLTGWATVLVGYATALLAVLPYGTVSFAEQPPKRHLLWMMGATAVCALCWILASLVTRARRRAALRREAARRRAARGRAARRRASRRSYAAWPEPPRSRALSWVLGLGLALTSAAALSQAVGPDGAHGRWLAEVNRAGGRTHQLTVAKVIGTPQSTGAAQRNVEEFSSTIVVTVPFDSGPRQVTVDGVRTQGELEQGRSIKLLYAPSRPDLGVRPAGDDDLSSTVGRVVVRPVIWILSLVAGLSTAVAMHRREAGVARARRFEPWVHLPAAVFLAGGAALAVPLLTGFPDTATGWGLAAGAAAGPWLALAWVVRTS</sequence>
<dbReference type="RefSeq" id="WP_152264532.1">
    <property type="nucleotide sequence ID" value="NZ_VOKX01000069.1"/>
</dbReference>
<evidence type="ECO:0000256" key="1">
    <source>
        <dbReference type="SAM" id="Phobius"/>
    </source>
</evidence>
<keyword evidence="1" id="KW-1133">Transmembrane helix</keyword>
<feature type="transmembrane region" description="Helical" evidence="1">
    <location>
        <begin position="41"/>
        <end position="62"/>
    </location>
</feature>
<feature type="transmembrane region" description="Helical" evidence="1">
    <location>
        <begin position="7"/>
        <end position="29"/>
    </location>
</feature>
<accession>A0A5N5W4W4</accession>
<comment type="caution">
    <text evidence="2">The sequence shown here is derived from an EMBL/GenBank/DDBJ whole genome shotgun (WGS) entry which is preliminary data.</text>
</comment>
<feature type="transmembrane region" description="Helical" evidence="1">
    <location>
        <begin position="234"/>
        <end position="254"/>
    </location>
</feature>
<evidence type="ECO:0000313" key="3">
    <source>
        <dbReference type="Proteomes" id="UP000327000"/>
    </source>
</evidence>
<feature type="transmembrane region" description="Helical" evidence="1">
    <location>
        <begin position="299"/>
        <end position="318"/>
    </location>
</feature>
<feature type="transmembrane region" description="Helical" evidence="1">
    <location>
        <begin position="275"/>
        <end position="293"/>
    </location>
</feature>
<organism evidence="2 3">
    <name type="scientific">Streptomyces mobaraensis</name>
    <name type="common">Streptoverticillium mobaraense</name>
    <dbReference type="NCBI Taxonomy" id="35621"/>
    <lineage>
        <taxon>Bacteria</taxon>
        <taxon>Bacillati</taxon>
        <taxon>Actinomycetota</taxon>
        <taxon>Actinomycetes</taxon>
        <taxon>Kitasatosporales</taxon>
        <taxon>Streptomycetaceae</taxon>
        <taxon>Streptomyces</taxon>
    </lineage>
</organism>
<reference evidence="2 3" key="1">
    <citation type="journal article" date="2019" name="Microb. Cell Fact.">
        <title>Exploring novel herbicidin analogues by transcriptional regulator overexpression and MS/MS molecular networking.</title>
        <authorList>
            <person name="Shi Y."/>
            <person name="Gu R."/>
            <person name="Li Y."/>
            <person name="Wang X."/>
            <person name="Ren W."/>
            <person name="Li X."/>
            <person name="Wang L."/>
            <person name="Xie Y."/>
            <person name="Hong B."/>
        </authorList>
    </citation>
    <scope>NUCLEOTIDE SEQUENCE [LARGE SCALE GENOMIC DNA]</scope>
    <source>
        <strain evidence="2 3">US-43</strain>
    </source>
</reference>
<dbReference type="EMBL" id="VOKX01000069">
    <property type="protein sequence ID" value="KAB7839979.1"/>
    <property type="molecule type" value="Genomic_DNA"/>
</dbReference>
<evidence type="ECO:0008006" key="4">
    <source>
        <dbReference type="Google" id="ProtNLM"/>
    </source>
</evidence>
<gene>
    <name evidence="2" type="ORF">FRZ00_20940</name>
</gene>
<evidence type="ECO:0000313" key="2">
    <source>
        <dbReference type="EMBL" id="KAB7839979.1"/>
    </source>
</evidence>
<name>A0A5N5W4W4_STRMB</name>
<feature type="transmembrane region" description="Helical" evidence="1">
    <location>
        <begin position="105"/>
        <end position="126"/>
    </location>
</feature>
<dbReference type="Proteomes" id="UP000327000">
    <property type="component" value="Unassembled WGS sequence"/>
</dbReference>